<dbReference type="Proteomes" id="UP000283269">
    <property type="component" value="Unassembled WGS sequence"/>
</dbReference>
<dbReference type="AlphaFoldDB" id="A0A409XHI1"/>
<keyword evidence="3" id="KW-1185">Reference proteome</keyword>
<organism evidence="2 3">
    <name type="scientific">Psilocybe cyanescens</name>
    <dbReference type="NCBI Taxonomy" id="93625"/>
    <lineage>
        <taxon>Eukaryota</taxon>
        <taxon>Fungi</taxon>
        <taxon>Dikarya</taxon>
        <taxon>Basidiomycota</taxon>
        <taxon>Agaricomycotina</taxon>
        <taxon>Agaricomycetes</taxon>
        <taxon>Agaricomycetidae</taxon>
        <taxon>Agaricales</taxon>
        <taxon>Agaricineae</taxon>
        <taxon>Strophariaceae</taxon>
        <taxon>Psilocybe</taxon>
    </lineage>
</organism>
<feature type="compositionally biased region" description="Basic and acidic residues" evidence="1">
    <location>
        <begin position="9"/>
        <end position="32"/>
    </location>
</feature>
<sequence length="602" mass="64613">MFVSAPDPGVEHGVDVDREGIDKQGKETEGKAKEKRKKAKDGAEGKAKEDDKKKRDGKKKDGKKKDGKKKDGKKEKEEQEKAKGSRWARDVGSEEMAGGTADQFIGQGQAKAVRGRIRLINNIDSRATPSTADMTLLLLSASMSPFLIPVSTLEKAKTFDSGSPTATAKNKLVTEGPLNAKSVVKNSAATSRACATSRDILILICILYEGSSSSHPESSEWTGHHEADRAVGHAHERARLSGTMGGSNVSMYQDEDLNVPDELMCILTAGSGCAVGVEGTRAMSTTRTWMWRSGRSWKLRPRVRLNMNTNTNTKSRIDEVHSQDTNKSQLDIFSASTSTSPIVNVKLPPSSLQAAEITSSSNSGHGLCPLFGGLPEPRAKSSSSPVSKPKDAAAHAKPQTLSDIIPPPTHAYSLSGIDMCIDMDMDPYMLDGLEDDSVLKSIYTKTVVEQQQPVCPRVASDFSVHVQQVEAEKHLQGDVAPDVGDQLRGLQIVRGALQKSEAHPTPTLRADQLLDTALLHLPTDLLFPLRPNGLFESENEAAGYAGWSAGAGGAIGEVMNMMKAGKEKEKGHALSPVPSTPLFNEPAESSATSLAFFPPLDL</sequence>
<reference evidence="2 3" key="1">
    <citation type="journal article" date="2018" name="Evol. Lett.">
        <title>Horizontal gene cluster transfer increased hallucinogenic mushroom diversity.</title>
        <authorList>
            <person name="Reynolds H.T."/>
            <person name="Vijayakumar V."/>
            <person name="Gluck-Thaler E."/>
            <person name="Korotkin H.B."/>
            <person name="Matheny P.B."/>
            <person name="Slot J.C."/>
        </authorList>
    </citation>
    <scope>NUCLEOTIDE SEQUENCE [LARGE SCALE GENOMIC DNA]</scope>
    <source>
        <strain evidence="2 3">2631</strain>
    </source>
</reference>
<feature type="compositionally biased region" description="Basic residues" evidence="1">
    <location>
        <begin position="55"/>
        <end position="67"/>
    </location>
</feature>
<feature type="region of interest" description="Disordered" evidence="1">
    <location>
        <begin position="566"/>
        <end position="588"/>
    </location>
</feature>
<name>A0A409XHI1_PSICY</name>
<feature type="region of interest" description="Disordered" evidence="1">
    <location>
        <begin position="368"/>
        <end position="407"/>
    </location>
</feature>
<feature type="compositionally biased region" description="Basic and acidic residues" evidence="1">
    <location>
        <begin position="40"/>
        <end position="54"/>
    </location>
</feature>
<evidence type="ECO:0000313" key="3">
    <source>
        <dbReference type="Proteomes" id="UP000283269"/>
    </source>
</evidence>
<proteinExistence type="predicted"/>
<dbReference type="InParanoid" id="A0A409XHI1"/>
<dbReference type="STRING" id="93625.A0A409XHI1"/>
<gene>
    <name evidence="2" type="ORF">CVT25_001699</name>
</gene>
<comment type="caution">
    <text evidence="2">The sequence shown here is derived from an EMBL/GenBank/DDBJ whole genome shotgun (WGS) entry which is preliminary data.</text>
</comment>
<protein>
    <submittedName>
        <fullName evidence="2">Uncharacterized protein</fullName>
    </submittedName>
</protein>
<feature type="compositionally biased region" description="Basic and acidic residues" evidence="1">
    <location>
        <begin position="68"/>
        <end position="92"/>
    </location>
</feature>
<feature type="region of interest" description="Disordered" evidence="1">
    <location>
        <begin position="1"/>
        <end position="103"/>
    </location>
</feature>
<accession>A0A409XHI1</accession>
<evidence type="ECO:0000313" key="2">
    <source>
        <dbReference type="EMBL" id="PPQ90209.1"/>
    </source>
</evidence>
<evidence type="ECO:0000256" key="1">
    <source>
        <dbReference type="SAM" id="MobiDB-lite"/>
    </source>
</evidence>
<dbReference type="EMBL" id="NHYD01001678">
    <property type="protein sequence ID" value="PPQ90209.1"/>
    <property type="molecule type" value="Genomic_DNA"/>
</dbReference>